<name>A0A354YVG6_9FIRM</name>
<gene>
    <name evidence="1" type="ORF">DDZ44_05410</name>
</gene>
<dbReference type="Pfam" id="PF07451">
    <property type="entry name" value="SpoVAD"/>
    <property type="match status" value="1"/>
</dbReference>
<proteinExistence type="predicted"/>
<feature type="non-terminal residue" evidence="1">
    <location>
        <position position="1"/>
    </location>
</feature>
<reference evidence="1 2" key="1">
    <citation type="journal article" date="2018" name="Nat. Biotechnol.">
        <title>A standardized bacterial taxonomy based on genome phylogeny substantially revises the tree of life.</title>
        <authorList>
            <person name="Parks D.H."/>
            <person name="Chuvochina M."/>
            <person name="Waite D.W."/>
            <person name="Rinke C."/>
            <person name="Skarshewski A."/>
            <person name="Chaumeil P.A."/>
            <person name="Hugenholtz P."/>
        </authorList>
    </citation>
    <scope>NUCLEOTIDE SEQUENCE [LARGE SCALE GENOMIC DNA]</scope>
    <source>
        <strain evidence="1">UBA10948</strain>
    </source>
</reference>
<dbReference type="GO" id="GO:0016746">
    <property type="term" value="F:acyltransferase activity"/>
    <property type="evidence" value="ECO:0007669"/>
    <property type="project" value="InterPro"/>
</dbReference>
<dbReference type="Proteomes" id="UP000263273">
    <property type="component" value="Unassembled WGS sequence"/>
</dbReference>
<dbReference type="SUPFAM" id="SSF53901">
    <property type="entry name" value="Thiolase-like"/>
    <property type="match status" value="1"/>
</dbReference>
<dbReference type="EMBL" id="DNZF01000118">
    <property type="protein sequence ID" value="HBK53353.1"/>
    <property type="molecule type" value="Genomic_DNA"/>
</dbReference>
<dbReference type="InterPro" id="IPR016039">
    <property type="entry name" value="Thiolase-like"/>
</dbReference>
<dbReference type="AlphaFoldDB" id="A0A354YVG6"/>
<comment type="caution">
    <text evidence="1">The sequence shown here is derived from an EMBL/GenBank/DDBJ whole genome shotgun (WGS) entry which is preliminary data.</text>
</comment>
<sequence>TVKKALNKRNFDEADAEILMAGDLLNQLVSSNYAARELGIPFLGLYGACSTMAEALLLAAILVDGEFFERGIAAACSHHYTAERQFRFPTEQGVQKTPSSQWTATAAGAVLLEPVGTGPRITAVSIGKVIDMDQKDISDMGSAMAPAAAHTIKTHFNDLNRSSDYYDLIVTGDLGKVGMAITRELFIKDGLQPEPNYSDCGVLLYDDFQEVNAGGSGCGCSACILCGPLLKKMTAGEINKLLFVATGALMSPITSFQGESIPAIAHAVAIEN</sequence>
<protein>
    <submittedName>
        <fullName evidence="1">Stage V sporulation protein AD</fullName>
    </submittedName>
</protein>
<organism evidence="1 2">
    <name type="scientific">Syntrophomonas wolfei</name>
    <dbReference type="NCBI Taxonomy" id="863"/>
    <lineage>
        <taxon>Bacteria</taxon>
        <taxon>Bacillati</taxon>
        <taxon>Bacillota</taxon>
        <taxon>Clostridia</taxon>
        <taxon>Eubacteriales</taxon>
        <taxon>Syntrophomonadaceae</taxon>
        <taxon>Syntrophomonas</taxon>
    </lineage>
</organism>
<dbReference type="InterPro" id="IPR038369">
    <property type="entry name" value="SpoVAD_sf"/>
</dbReference>
<accession>A0A354YVG6</accession>
<dbReference type="STRING" id="378794.GCA_001570625_02000"/>
<evidence type="ECO:0000313" key="1">
    <source>
        <dbReference type="EMBL" id="HBK53353.1"/>
    </source>
</evidence>
<dbReference type="NCBIfam" id="NF006160">
    <property type="entry name" value="PRK08304.1"/>
    <property type="match status" value="1"/>
</dbReference>
<dbReference type="InterPro" id="IPR010894">
    <property type="entry name" value="SpoVAD"/>
</dbReference>
<evidence type="ECO:0000313" key="2">
    <source>
        <dbReference type="Proteomes" id="UP000263273"/>
    </source>
</evidence>
<dbReference type="Gene3D" id="3.40.47.40">
    <property type="entry name" value="Stage V sporulation protein AD"/>
    <property type="match status" value="1"/>
</dbReference>